<dbReference type="GO" id="GO:0003677">
    <property type="term" value="F:DNA binding"/>
    <property type="evidence" value="ECO:0007669"/>
    <property type="project" value="UniProtKB-KW"/>
</dbReference>
<dbReference type="InterPro" id="IPR002941">
    <property type="entry name" value="DNA_methylase_N4/N6"/>
</dbReference>
<dbReference type="InterPro" id="IPR017985">
    <property type="entry name" value="MeTrfase_CN4_CS"/>
</dbReference>
<evidence type="ECO:0000256" key="3">
    <source>
        <dbReference type="ARBA" id="ARBA00022679"/>
    </source>
</evidence>
<keyword evidence="5" id="KW-0680">Restriction system</keyword>
<evidence type="ECO:0000313" key="14">
    <source>
        <dbReference type="EMBL" id="HAC6767490.1"/>
    </source>
</evidence>
<evidence type="ECO:0000313" key="13">
    <source>
        <dbReference type="EMBL" id="HAB6339569.1"/>
    </source>
</evidence>
<keyword evidence="4" id="KW-0949">S-adenosyl-L-methionine</keyword>
<dbReference type="EMBL" id="DAAMII010000047">
    <property type="protein sequence ID" value="HAC6767490.1"/>
    <property type="molecule type" value="Genomic_DNA"/>
</dbReference>
<organism evidence="10 15">
    <name type="scientific">Salmonella diarizonae</name>
    <dbReference type="NCBI Taxonomy" id="59204"/>
    <lineage>
        <taxon>Bacteria</taxon>
        <taxon>Pseudomonadati</taxon>
        <taxon>Pseudomonadota</taxon>
        <taxon>Gammaproteobacteria</taxon>
        <taxon>Enterobacterales</taxon>
        <taxon>Enterobacteriaceae</taxon>
        <taxon>Salmonella</taxon>
    </lineage>
</organism>
<evidence type="ECO:0000256" key="1">
    <source>
        <dbReference type="ARBA" id="ARBA00010203"/>
    </source>
</evidence>
<reference evidence="10 15" key="1">
    <citation type="submission" date="2017-09" db="EMBL/GenBank/DDBJ databases">
        <title>Complete genome of Salmonella enterica subsp. diarizonae isolated from stool of a patient with bacterial enteropathy.</title>
        <authorList>
            <person name="Zhou J."/>
            <person name="Chen Q."/>
            <person name="Guo L."/>
            <person name="Fan J."/>
        </authorList>
    </citation>
    <scope>NUCLEOTIDE SEQUENCE [LARGE SCALE GENOMIC DNA]</scope>
    <source>
        <strain evidence="10 15">HZS154</strain>
    </source>
</reference>
<sequence length="318" mass="36169">MSLPNFDKKPLYNTPLGAAYVADSLDMLVQLPDESVNLVMTSPPFALQRKKDYGNKEQHEYIDWLAEFASLVYRKLTPDGSFVVDLGGAYQKGVPVRSLYNYRVLIKFCDDIGFHLAEEFFWYNPSKLPSPIEWVNKRKIRAKDSVNTVWWLSKTEWPKANVSNVLTEYSDRMKKLIKDPAAYYSPAKRPSGHDIGSSFGKDNGGAIPSNLLQISNAEASSKYLKLCKEVGIKAHPARFPAKLPEFFIRFLTEKNDLVVDIFAGSNTTGYVAEKEGRRWLAFEQLPEYLSASIFRFMESDSIDDIKIRYNEIVSSTEA</sequence>
<dbReference type="EMBL" id="DAAGOZ010000055">
    <property type="protein sequence ID" value="HAB3966838.1"/>
    <property type="molecule type" value="Genomic_DNA"/>
</dbReference>
<evidence type="ECO:0000313" key="10">
    <source>
        <dbReference type="EMBL" id="ATW57467.1"/>
    </source>
</evidence>
<name>A0A2I5HPG7_SALDZ</name>
<dbReference type="STRING" id="59204.UQ49_03710"/>
<feature type="domain" description="DNA methylase N-4/N-6" evidence="9">
    <location>
        <begin position="36"/>
        <end position="291"/>
    </location>
</feature>
<dbReference type="InterPro" id="IPR001091">
    <property type="entry name" value="RM_Methyltransferase"/>
</dbReference>
<dbReference type="EC" id="2.1.1.-" evidence="8"/>
<dbReference type="GO" id="GO:0015667">
    <property type="term" value="F:site-specific DNA-methyltransferase (cytosine-N4-specific) activity"/>
    <property type="evidence" value="ECO:0007669"/>
    <property type="project" value="UniProtKB-EC"/>
</dbReference>
<dbReference type="Proteomes" id="UP000230639">
    <property type="component" value="Chromosome"/>
</dbReference>
<evidence type="ECO:0000256" key="2">
    <source>
        <dbReference type="ARBA" id="ARBA00022603"/>
    </source>
</evidence>
<dbReference type="InterPro" id="IPR029063">
    <property type="entry name" value="SAM-dependent_MTases_sf"/>
</dbReference>
<reference evidence="11" key="4">
    <citation type="submission" date="2018-07" db="EMBL/GenBank/DDBJ databases">
        <authorList>
            <consortium name="GenomeTrakr network: Whole genome sequencing for foodborne pathogen traceback"/>
        </authorList>
    </citation>
    <scope>NUCLEOTIDE SEQUENCE</scope>
    <source>
        <strain evidence="11">CFSAN008697</strain>
    </source>
</reference>
<dbReference type="PROSITE" id="PS00093">
    <property type="entry name" value="N4_MTASE"/>
    <property type="match status" value="1"/>
</dbReference>
<protein>
    <recommendedName>
        <fullName evidence="8">Methyltransferase</fullName>
        <ecNumber evidence="8">2.1.1.-</ecNumber>
    </recommendedName>
</protein>
<evidence type="ECO:0000259" key="9">
    <source>
        <dbReference type="Pfam" id="PF01555"/>
    </source>
</evidence>
<dbReference type="FunFam" id="3.40.50.150:FF:001210">
    <property type="entry name" value="Modification methylase PvuII"/>
    <property type="match status" value="1"/>
</dbReference>
<evidence type="ECO:0000313" key="15">
    <source>
        <dbReference type="Proteomes" id="UP000230639"/>
    </source>
</evidence>
<evidence type="ECO:0000256" key="4">
    <source>
        <dbReference type="ARBA" id="ARBA00022691"/>
    </source>
</evidence>
<proteinExistence type="inferred from homology"/>
<keyword evidence="3 10" id="KW-0808">Transferase</keyword>
<dbReference type="GO" id="GO:0008170">
    <property type="term" value="F:N-methyltransferase activity"/>
    <property type="evidence" value="ECO:0007669"/>
    <property type="project" value="InterPro"/>
</dbReference>
<evidence type="ECO:0000256" key="6">
    <source>
        <dbReference type="ARBA" id="ARBA00023125"/>
    </source>
</evidence>
<evidence type="ECO:0000313" key="11">
    <source>
        <dbReference type="EMBL" id="EBP3694721.1"/>
    </source>
</evidence>
<dbReference type="AlphaFoldDB" id="A0A2I5HPG7"/>
<gene>
    <name evidence="10" type="ORF">CNQ75_25040</name>
    <name evidence="14" type="ORF">G0D47_23235</name>
    <name evidence="13" type="ORF">GB480_11575</name>
    <name evidence="12" type="ORF">GBX62_23350</name>
    <name evidence="11" type="ORF">PG27_16190</name>
</gene>
<comment type="catalytic activity">
    <reaction evidence="7">
        <text>a 2'-deoxycytidine in DNA + S-adenosyl-L-methionine = an N(4)-methyl-2'-deoxycytidine in DNA + S-adenosyl-L-homocysteine + H(+)</text>
        <dbReference type="Rhea" id="RHEA:16857"/>
        <dbReference type="Rhea" id="RHEA-COMP:11369"/>
        <dbReference type="Rhea" id="RHEA-COMP:13674"/>
        <dbReference type="ChEBI" id="CHEBI:15378"/>
        <dbReference type="ChEBI" id="CHEBI:57856"/>
        <dbReference type="ChEBI" id="CHEBI:59789"/>
        <dbReference type="ChEBI" id="CHEBI:85452"/>
        <dbReference type="ChEBI" id="CHEBI:137933"/>
        <dbReference type="EC" id="2.1.1.113"/>
    </reaction>
</comment>
<keyword evidence="6" id="KW-0238">DNA-binding</keyword>
<dbReference type="REBASE" id="225429">
    <property type="entry name" value="M.Sen154ORF25040P"/>
</dbReference>
<dbReference type="GO" id="GO:0032259">
    <property type="term" value="P:methylation"/>
    <property type="evidence" value="ECO:0007669"/>
    <property type="project" value="UniProtKB-KW"/>
</dbReference>
<dbReference type="GO" id="GO:0009307">
    <property type="term" value="P:DNA restriction-modification system"/>
    <property type="evidence" value="ECO:0007669"/>
    <property type="project" value="UniProtKB-KW"/>
</dbReference>
<dbReference type="EMBL" id="DAAHJH010000009">
    <property type="protein sequence ID" value="HAB6339569.1"/>
    <property type="molecule type" value="Genomic_DNA"/>
</dbReference>
<dbReference type="EMBL" id="AAGLNK010000017">
    <property type="protein sequence ID" value="EBP3694721.1"/>
    <property type="molecule type" value="Genomic_DNA"/>
</dbReference>
<reference evidence="12" key="2">
    <citation type="journal article" date="2018" name="Genome Biol.">
        <title>SKESA: strategic k-mer extension for scrupulous assemblies.</title>
        <authorList>
            <person name="Souvorov A."/>
            <person name="Agarwala R."/>
            <person name="Lipman D.J."/>
        </authorList>
    </citation>
    <scope>NUCLEOTIDE SEQUENCE</scope>
    <source>
        <strain evidence="14">11-1391</strain>
        <strain evidence="12">Salmonella enterica</strain>
    </source>
</reference>
<dbReference type="Gene3D" id="3.40.50.150">
    <property type="entry name" value="Vaccinia Virus protein VP39"/>
    <property type="match status" value="1"/>
</dbReference>
<accession>A0A2I5HPG7</accession>
<reference evidence="14" key="3">
    <citation type="submission" date="2018-07" db="EMBL/GenBank/DDBJ databases">
        <authorList>
            <consortium name="NCBI Pathogen Detection Project"/>
        </authorList>
    </citation>
    <scope>NUCLEOTIDE SEQUENCE</scope>
    <source>
        <strain evidence="14">11-1391</strain>
        <strain evidence="12">Salmonella enterica</strain>
    </source>
</reference>
<comment type="similarity">
    <text evidence="1">Belongs to the N(4)/N(6)-methyltransferase family. N(4) subfamily.</text>
</comment>
<evidence type="ECO:0000313" key="12">
    <source>
        <dbReference type="EMBL" id="HAB3966838.1"/>
    </source>
</evidence>
<evidence type="ECO:0000256" key="8">
    <source>
        <dbReference type="RuleBase" id="RU362026"/>
    </source>
</evidence>
<keyword evidence="2 10" id="KW-0489">Methyltransferase</keyword>
<dbReference type="EMBL" id="CP023345">
    <property type="protein sequence ID" value="ATW57467.1"/>
    <property type="molecule type" value="Genomic_DNA"/>
</dbReference>
<dbReference type="PRINTS" id="PR00508">
    <property type="entry name" value="S21N4MTFRASE"/>
</dbReference>
<dbReference type="SUPFAM" id="SSF53335">
    <property type="entry name" value="S-adenosyl-L-methionine-dependent methyltransferases"/>
    <property type="match status" value="1"/>
</dbReference>
<evidence type="ECO:0000256" key="5">
    <source>
        <dbReference type="ARBA" id="ARBA00022747"/>
    </source>
</evidence>
<dbReference type="Pfam" id="PF01555">
    <property type="entry name" value="N6_N4_Mtase"/>
    <property type="match status" value="1"/>
</dbReference>
<dbReference type="RefSeq" id="WP_063390052.1">
    <property type="nucleotide sequence ID" value="NZ_CP011288.1"/>
</dbReference>
<evidence type="ECO:0000256" key="7">
    <source>
        <dbReference type="ARBA" id="ARBA00049120"/>
    </source>
</evidence>